<dbReference type="PANTHER" id="PTHR43132">
    <property type="entry name" value="ARSENICAL RESISTANCE OPERON REPRESSOR ARSR-RELATED"/>
    <property type="match status" value="1"/>
</dbReference>
<dbReference type="Pfam" id="PF12840">
    <property type="entry name" value="HTH_20"/>
    <property type="match status" value="1"/>
</dbReference>
<comment type="caution">
    <text evidence="5">The sequence shown here is derived from an EMBL/GenBank/DDBJ whole genome shotgun (WGS) entry which is preliminary data.</text>
</comment>
<feature type="domain" description="HTH arsR-type" evidence="4">
    <location>
        <begin position="266"/>
        <end position="358"/>
    </location>
</feature>
<dbReference type="InterPro" id="IPR001845">
    <property type="entry name" value="HTH_ArsR_DNA-bd_dom"/>
</dbReference>
<evidence type="ECO:0000259" key="4">
    <source>
        <dbReference type="PROSITE" id="PS50987"/>
    </source>
</evidence>
<evidence type="ECO:0000256" key="3">
    <source>
        <dbReference type="ARBA" id="ARBA00023163"/>
    </source>
</evidence>
<evidence type="ECO:0000256" key="1">
    <source>
        <dbReference type="ARBA" id="ARBA00023015"/>
    </source>
</evidence>
<sequence>MDIQYHFYEKESKIYNFLFFPALIHVENTKNDPESDEFIEDKKKLSYEIKELLNPFEKEILPFYPPNLNIVFLLTFLHPFWGRAEINSYLDELLDLDEYQILKAMVYFLILKETREIYNPKIIQGAEEIAKNPKDLLTFIKDLSFDSEVKWNLFCFVENPQKSLKDYVALMKDLRPIFEAVYSNYAEAISNMGQEFVAELNAKDGTGLYQLSNGIIDDKGLQQDMKINVLFSIAEPMGVIIYPGGVEKYIAWGWQTKALFEKKRLDYENQLNQRVMLFKNLGDRTRYEVIKCIAKGITSTKVIAEQLEVSSATISYHLNSLTSAGILKLRPVEGKFTYTVNYDFLNQCMEELKADLEY</sequence>
<protein>
    <submittedName>
        <fullName evidence="5">Winged helix-turn-helix transcriptional regulator</fullName>
    </submittedName>
</protein>
<dbReference type="PANTHER" id="PTHR43132:SF2">
    <property type="entry name" value="ARSENICAL RESISTANCE OPERON REPRESSOR ARSR-RELATED"/>
    <property type="match status" value="1"/>
</dbReference>
<dbReference type="InterPro" id="IPR036390">
    <property type="entry name" value="WH_DNA-bd_sf"/>
</dbReference>
<dbReference type="SMART" id="SM00418">
    <property type="entry name" value="HTH_ARSR"/>
    <property type="match status" value="1"/>
</dbReference>
<dbReference type="InterPro" id="IPR036388">
    <property type="entry name" value="WH-like_DNA-bd_sf"/>
</dbReference>
<accession>A0A833HRU5</accession>
<proteinExistence type="predicted"/>
<keyword evidence="1" id="KW-0805">Transcription regulation</keyword>
<evidence type="ECO:0000313" key="5">
    <source>
        <dbReference type="EMBL" id="KAB3533783.1"/>
    </source>
</evidence>
<keyword evidence="6" id="KW-1185">Reference proteome</keyword>
<dbReference type="GO" id="GO:0003700">
    <property type="term" value="F:DNA-binding transcription factor activity"/>
    <property type="evidence" value="ECO:0007669"/>
    <property type="project" value="InterPro"/>
</dbReference>
<dbReference type="Gene3D" id="1.10.10.10">
    <property type="entry name" value="Winged helix-like DNA-binding domain superfamily/Winged helix DNA-binding domain"/>
    <property type="match status" value="1"/>
</dbReference>
<reference evidence="5 6" key="1">
    <citation type="submission" date="2019-10" db="EMBL/GenBank/DDBJ databases">
        <title>Alkaliphilus serpentinus sp. nov. and Alkaliphilus pronyensis sp. nov., two novel anaerobic alkaliphilic species isolated from the serpentinized-hosted hydrothermal field of the Prony Bay (New Caledonia).</title>
        <authorList>
            <person name="Postec A."/>
        </authorList>
    </citation>
    <scope>NUCLEOTIDE SEQUENCE [LARGE SCALE GENOMIC DNA]</scope>
    <source>
        <strain evidence="5 6">LacT</strain>
    </source>
</reference>
<dbReference type="OrthoDB" id="9798835at2"/>
<organism evidence="5 6">
    <name type="scientific">Alkaliphilus serpentinus</name>
    <dbReference type="NCBI Taxonomy" id="1482731"/>
    <lineage>
        <taxon>Bacteria</taxon>
        <taxon>Bacillati</taxon>
        <taxon>Bacillota</taxon>
        <taxon>Clostridia</taxon>
        <taxon>Peptostreptococcales</taxon>
        <taxon>Natronincolaceae</taxon>
        <taxon>Alkaliphilus</taxon>
    </lineage>
</organism>
<evidence type="ECO:0000256" key="2">
    <source>
        <dbReference type="ARBA" id="ARBA00023125"/>
    </source>
</evidence>
<dbReference type="PROSITE" id="PS50987">
    <property type="entry name" value="HTH_ARSR_2"/>
    <property type="match status" value="1"/>
</dbReference>
<dbReference type="RefSeq" id="WP_151864291.1">
    <property type="nucleotide sequence ID" value="NZ_WBZB01000001.1"/>
</dbReference>
<dbReference type="InterPro" id="IPR011991">
    <property type="entry name" value="ArsR-like_HTH"/>
</dbReference>
<dbReference type="InterPro" id="IPR051011">
    <property type="entry name" value="Metal_resp_trans_reg"/>
</dbReference>
<gene>
    <name evidence="5" type="ORF">F8153_00015</name>
</gene>
<evidence type="ECO:0000313" key="6">
    <source>
        <dbReference type="Proteomes" id="UP000465601"/>
    </source>
</evidence>
<dbReference type="GO" id="GO:0003677">
    <property type="term" value="F:DNA binding"/>
    <property type="evidence" value="ECO:0007669"/>
    <property type="project" value="UniProtKB-KW"/>
</dbReference>
<keyword evidence="2" id="KW-0238">DNA-binding</keyword>
<dbReference type="CDD" id="cd00090">
    <property type="entry name" value="HTH_ARSR"/>
    <property type="match status" value="1"/>
</dbReference>
<name>A0A833HRU5_9FIRM</name>
<dbReference type="AlphaFoldDB" id="A0A833HRU5"/>
<keyword evidence="3" id="KW-0804">Transcription</keyword>
<dbReference type="SUPFAM" id="SSF46785">
    <property type="entry name" value="Winged helix' DNA-binding domain"/>
    <property type="match status" value="1"/>
</dbReference>
<dbReference type="EMBL" id="WBZB01000001">
    <property type="protein sequence ID" value="KAB3533783.1"/>
    <property type="molecule type" value="Genomic_DNA"/>
</dbReference>
<dbReference type="Proteomes" id="UP000465601">
    <property type="component" value="Unassembled WGS sequence"/>
</dbReference>